<keyword evidence="2" id="KW-1185">Reference proteome</keyword>
<gene>
    <name evidence="1" type="ORF">DOTSEDRAFT_70197</name>
</gene>
<proteinExistence type="predicted"/>
<organism evidence="1 2">
    <name type="scientific">Dothistroma septosporum (strain NZE10 / CBS 128990)</name>
    <name type="common">Red band needle blight fungus</name>
    <name type="synonym">Mycosphaerella pini</name>
    <dbReference type="NCBI Taxonomy" id="675120"/>
    <lineage>
        <taxon>Eukaryota</taxon>
        <taxon>Fungi</taxon>
        <taxon>Dikarya</taxon>
        <taxon>Ascomycota</taxon>
        <taxon>Pezizomycotina</taxon>
        <taxon>Dothideomycetes</taxon>
        <taxon>Dothideomycetidae</taxon>
        <taxon>Mycosphaerellales</taxon>
        <taxon>Mycosphaerellaceae</taxon>
        <taxon>Dothistroma</taxon>
    </lineage>
</organism>
<evidence type="ECO:0000313" key="2">
    <source>
        <dbReference type="Proteomes" id="UP000016933"/>
    </source>
</evidence>
<sequence>MGQSTVVDSLRCSPYSCELTAVAHFYACQQIVVHCSHGHAVVLEIFRLRPFSAHRVFGMLSVLSARSDAVPATGPAGMRCKTGKVLYSFRPFYGTDHLPRRCAEDISFSNAMRSSAPPP</sequence>
<reference evidence="1 2" key="2">
    <citation type="journal article" date="2012" name="PLoS Pathog.">
        <title>Diverse lifestyles and strategies of plant pathogenesis encoded in the genomes of eighteen Dothideomycetes fungi.</title>
        <authorList>
            <person name="Ohm R.A."/>
            <person name="Feau N."/>
            <person name="Henrissat B."/>
            <person name="Schoch C.L."/>
            <person name="Horwitz B.A."/>
            <person name="Barry K.W."/>
            <person name="Condon B.J."/>
            <person name="Copeland A.C."/>
            <person name="Dhillon B."/>
            <person name="Glaser F."/>
            <person name="Hesse C.N."/>
            <person name="Kosti I."/>
            <person name="LaButti K."/>
            <person name="Lindquist E.A."/>
            <person name="Lucas S."/>
            <person name="Salamov A.A."/>
            <person name="Bradshaw R.E."/>
            <person name="Ciuffetti L."/>
            <person name="Hamelin R.C."/>
            <person name="Kema G.H.J."/>
            <person name="Lawrence C."/>
            <person name="Scott J.A."/>
            <person name="Spatafora J.W."/>
            <person name="Turgeon B.G."/>
            <person name="de Wit P.J.G.M."/>
            <person name="Zhong S."/>
            <person name="Goodwin S.B."/>
            <person name="Grigoriev I.V."/>
        </authorList>
    </citation>
    <scope>NUCLEOTIDE SEQUENCE [LARGE SCALE GENOMIC DNA]</scope>
    <source>
        <strain evidence="2">NZE10 / CBS 128990</strain>
    </source>
</reference>
<dbReference type="EMBL" id="KB446537">
    <property type="protein sequence ID" value="EME46113.1"/>
    <property type="molecule type" value="Genomic_DNA"/>
</dbReference>
<protein>
    <submittedName>
        <fullName evidence="1">Uncharacterized protein</fullName>
    </submittedName>
</protein>
<dbReference type="AlphaFoldDB" id="N1PT52"/>
<accession>N1PT52</accession>
<dbReference type="HOGENOM" id="CLU_2061423_0_0_1"/>
<evidence type="ECO:0000313" key="1">
    <source>
        <dbReference type="EMBL" id="EME46113.1"/>
    </source>
</evidence>
<reference evidence="2" key="1">
    <citation type="journal article" date="2012" name="PLoS Genet.">
        <title>The genomes of the fungal plant pathogens Cladosporium fulvum and Dothistroma septosporum reveal adaptation to different hosts and lifestyles but also signatures of common ancestry.</title>
        <authorList>
            <person name="de Wit P.J.G.M."/>
            <person name="van der Burgt A."/>
            <person name="Oekmen B."/>
            <person name="Stergiopoulos I."/>
            <person name="Abd-Elsalam K.A."/>
            <person name="Aerts A.L."/>
            <person name="Bahkali A.H."/>
            <person name="Beenen H.G."/>
            <person name="Chettri P."/>
            <person name="Cox M.P."/>
            <person name="Datema E."/>
            <person name="de Vries R.P."/>
            <person name="Dhillon B."/>
            <person name="Ganley A.R."/>
            <person name="Griffiths S.A."/>
            <person name="Guo Y."/>
            <person name="Hamelin R.C."/>
            <person name="Henrissat B."/>
            <person name="Kabir M.S."/>
            <person name="Jashni M.K."/>
            <person name="Kema G."/>
            <person name="Klaubauf S."/>
            <person name="Lapidus A."/>
            <person name="Levasseur A."/>
            <person name="Lindquist E."/>
            <person name="Mehrabi R."/>
            <person name="Ohm R.A."/>
            <person name="Owen T.J."/>
            <person name="Salamov A."/>
            <person name="Schwelm A."/>
            <person name="Schijlen E."/>
            <person name="Sun H."/>
            <person name="van den Burg H.A."/>
            <person name="van Ham R.C.H.J."/>
            <person name="Zhang S."/>
            <person name="Goodwin S.B."/>
            <person name="Grigoriev I.V."/>
            <person name="Collemare J."/>
            <person name="Bradshaw R.E."/>
        </authorList>
    </citation>
    <scope>NUCLEOTIDE SEQUENCE [LARGE SCALE GENOMIC DNA]</scope>
    <source>
        <strain evidence="2">NZE10 / CBS 128990</strain>
    </source>
</reference>
<name>N1PT52_DOTSN</name>
<dbReference type="Proteomes" id="UP000016933">
    <property type="component" value="Unassembled WGS sequence"/>
</dbReference>